<evidence type="ECO:0000256" key="9">
    <source>
        <dbReference type="SAM" id="SignalP"/>
    </source>
</evidence>
<feature type="binding site" evidence="8">
    <location>
        <position position="623"/>
    </location>
    <ligand>
        <name>Ca(2+)</name>
        <dbReference type="ChEBI" id="CHEBI:29108"/>
    </ligand>
</feature>
<dbReference type="SMART" id="SM00944">
    <property type="entry name" value="Pro-kuma_activ"/>
    <property type="match status" value="1"/>
</dbReference>
<dbReference type="InterPro" id="IPR036852">
    <property type="entry name" value="Peptidase_S8/S53_dom_sf"/>
</dbReference>
<dbReference type="RefSeq" id="XP_069198771.1">
    <property type="nucleotide sequence ID" value="XM_069342269.1"/>
</dbReference>
<proteinExistence type="predicted"/>
<feature type="active site" description="Charge relay system" evidence="8">
    <location>
        <position position="306"/>
    </location>
</feature>
<gene>
    <name evidence="11" type="ORF">AAFC00_002885</name>
</gene>
<protein>
    <recommendedName>
        <fullName evidence="10">Peptidase S53 domain-containing protein</fullName>
    </recommendedName>
</protein>
<feature type="signal peptide" evidence="9">
    <location>
        <begin position="1"/>
        <end position="17"/>
    </location>
</feature>
<evidence type="ECO:0000256" key="2">
    <source>
        <dbReference type="ARBA" id="ARBA00022670"/>
    </source>
</evidence>
<evidence type="ECO:0000256" key="7">
    <source>
        <dbReference type="ARBA" id="ARBA00023145"/>
    </source>
</evidence>
<keyword evidence="4 8" id="KW-0378">Hydrolase</keyword>
<keyword evidence="6 8" id="KW-0106">Calcium</keyword>
<accession>A0ABR3P8V1</accession>
<sequence>MLFSVFALGAILSLALASPVGNYAVHERRDRPAQGWNKLGPLPRSVVLPIRIALAQRNLDSGYKYLEEVSHPESEKYGQHWSAKDVAAMFSPDDETVDLVKEWLATSGISNDRTKLSQGRNWISFNATAEEAESLLKTEYHVYEHTSGTPHVACQEYSLPTHLKEKIDFVLPSTHFDARIDRTQRAGLTKRQHGNAKDVGKPGSYSTPRFGNWLSKQQIISELANCDEQIVPDCLRALYKFPKSGSANHKNSYGIVEYSPQSYLPSDLDLFFSNFSSKQVGDRPKLDSIDGGVLQTEVESFDYNGESDLDLQYAMSLVYPLNVTLYQVGDLVEGASFNNFLDALDASYCAGDDPSQDGVYPDPYTNYSGAYEGPETCGGFAAAKVISTSYSYNEADLTPAYEMRQCNEYMKLGLMGSTFLYSSGDYGVAGNGGQCINDDGSYNNGTSGKFNPSFPSSCPYVLSIGATQVKDGVNILDALASGTQPEEASETVIYSGGGFSNVFPIPSYQKSAVHGFLSKHTPPYGPDRFNNSGNTRAFPDVSANGANYVVAVDGEFALVYGTSASSPTFGSVLTLINDARLNAGKSSIGFINPTLYAHPEVLNDVTEGGNQGCGTNGFSSAKGWDPVTGLGTPNYPKMKSLFLSLP</sequence>
<organism evidence="11 12">
    <name type="scientific">Neodothiora populina</name>
    <dbReference type="NCBI Taxonomy" id="2781224"/>
    <lineage>
        <taxon>Eukaryota</taxon>
        <taxon>Fungi</taxon>
        <taxon>Dikarya</taxon>
        <taxon>Ascomycota</taxon>
        <taxon>Pezizomycotina</taxon>
        <taxon>Dothideomycetes</taxon>
        <taxon>Dothideomycetidae</taxon>
        <taxon>Dothideales</taxon>
        <taxon>Dothioraceae</taxon>
        <taxon>Neodothiora</taxon>
    </lineage>
</organism>
<evidence type="ECO:0000256" key="3">
    <source>
        <dbReference type="ARBA" id="ARBA00022723"/>
    </source>
</evidence>
<evidence type="ECO:0000313" key="12">
    <source>
        <dbReference type="Proteomes" id="UP001562354"/>
    </source>
</evidence>
<name>A0ABR3P8V1_9PEZI</name>
<keyword evidence="3 8" id="KW-0479">Metal-binding</keyword>
<keyword evidence="7" id="KW-0865">Zymogen</keyword>
<dbReference type="EMBL" id="JBFMKM010000012">
    <property type="protein sequence ID" value="KAL1302495.1"/>
    <property type="molecule type" value="Genomic_DNA"/>
</dbReference>
<dbReference type="Gene3D" id="3.40.50.200">
    <property type="entry name" value="Peptidase S8/S53 domain"/>
    <property type="match status" value="1"/>
</dbReference>
<feature type="chain" id="PRO_5046619084" description="Peptidase S53 domain-containing protein" evidence="9">
    <location>
        <begin position="18"/>
        <end position="646"/>
    </location>
</feature>
<comment type="cofactor">
    <cofactor evidence="8">
        <name>Ca(2+)</name>
        <dbReference type="ChEBI" id="CHEBI:29108"/>
    </cofactor>
    <text evidence="8">Binds 1 Ca(2+) ion per subunit.</text>
</comment>
<evidence type="ECO:0000313" key="11">
    <source>
        <dbReference type="EMBL" id="KAL1302495.1"/>
    </source>
</evidence>
<feature type="binding site" evidence="8">
    <location>
        <position position="625"/>
    </location>
    <ligand>
        <name>Ca(2+)</name>
        <dbReference type="ChEBI" id="CHEBI:29108"/>
    </ligand>
</feature>
<keyword evidence="5 8" id="KW-0720">Serine protease</keyword>
<feature type="domain" description="Peptidase S53" evidence="10">
    <location>
        <begin position="229"/>
        <end position="645"/>
    </location>
</feature>
<dbReference type="SUPFAM" id="SSF52743">
    <property type="entry name" value="Subtilisin-like"/>
    <property type="match status" value="1"/>
</dbReference>
<dbReference type="CDD" id="cd11377">
    <property type="entry name" value="Pro-peptidase_S53"/>
    <property type="match status" value="1"/>
</dbReference>
<evidence type="ECO:0000256" key="5">
    <source>
        <dbReference type="ARBA" id="ARBA00022825"/>
    </source>
</evidence>
<evidence type="ECO:0000259" key="10">
    <source>
        <dbReference type="PROSITE" id="PS51695"/>
    </source>
</evidence>
<evidence type="ECO:0000256" key="4">
    <source>
        <dbReference type="ARBA" id="ARBA00022801"/>
    </source>
</evidence>
<evidence type="ECO:0000256" key="1">
    <source>
        <dbReference type="ARBA" id="ARBA00004239"/>
    </source>
</evidence>
<dbReference type="Pfam" id="PF09286">
    <property type="entry name" value="Pro-kuma_activ"/>
    <property type="match status" value="1"/>
</dbReference>
<keyword evidence="12" id="KW-1185">Reference proteome</keyword>
<dbReference type="Proteomes" id="UP001562354">
    <property type="component" value="Unassembled WGS sequence"/>
</dbReference>
<dbReference type="InterPro" id="IPR050819">
    <property type="entry name" value="Tripeptidyl-peptidase_I"/>
</dbReference>
<keyword evidence="9" id="KW-0732">Signal</keyword>
<dbReference type="PANTHER" id="PTHR14218">
    <property type="entry name" value="PROTEASE S8 TRIPEPTIDYL PEPTIDASE I CLN2"/>
    <property type="match status" value="1"/>
</dbReference>
<comment type="subcellular location">
    <subcellularLocation>
        <location evidence="1">Secreted</location>
        <location evidence="1">Extracellular space</location>
    </subcellularLocation>
</comment>
<evidence type="ECO:0000256" key="6">
    <source>
        <dbReference type="ARBA" id="ARBA00022837"/>
    </source>
</evidence>
<feature type="active site" description="Charge relay system" evidence="8">
    <location>
        <position position="563"/>
    </location>
</feature>
<evidence type="ECO:0000256" key="8">
    <source>
        <dbReference type="PROSITE-ProRule" id="PRU01032"/>
    </source>
</evidence>
<reference evidence="11 12" key="1">
    <citation type="submission" date="2024-07" db="EMBL/GenBank/DDBJ databases">
        <title>Draft sequence of the Neodothiora populina.</title>
        <authorList>
            <person name="Drown D.D."/>
            <person name="Schuette U.S."/>
            <person name="Buechlein A.B."/>
            <person name="Rusch D.R."/>
            <person name="Winton L.W."/>
            <person name="Adams G.A."/>
        </authorList>
    </citation>
    <scope>NUCLEOTIDE SEQUENCE [LARGE SCALE GENOMIC DNA]</scope>
    <source>
        <strain evidence="11 12">CPC 39397</strain>
    </source>
</reference>
<dbReference type="InterPro" id="IPR030400">
    <property type="entry name" value="Sedolisin_dom"/>
</dbReference>
<keyword evidence="2 8" id="KW-0645">Protease</keyword>
<dbReference type="SUPFAM" id="SSF54897">
    <property type="entry name" value="Protease propeptides/inhibitors"/>
    <property type="match status" value="1"/>
</dbReference>
<dbReference type="PANTHER" id="PTHR14218:SF19">
    <property type="entry name" value="SERINE PROTEASE AORO, PUTATIVE (AFU_ORTHOLOGUE AFUA_6G10250)-RELATED"/>
    <property type="match status" value="1"/>
</dbReference>
<feature type="binding site" evidence="8">
    <location>
        <position position="605"/>
    </location>
    <ligand>
        <name>Ca(2+)</name>
        <dbReference type="ChEBI" id="CHEBI:29108"/>
    </ligand>
</feature>
<dbReference type="GeneID" id="95976587"/>
<dbReference type="CDD" id="cd04056">
    <property type="entry name" value="Peptidases_S53"/>
    <property type="match status" value="1"/>
</dbReference>
<dbReference type="InterPro" id="IPR015366">
    <property type="entry name" value="S53_propep"/>
</dbReference>
<comment type="caution">
    <text evidence="11">The sequence shown here is derived from an EMBL/GenBank/DDBJ whole genome shotgun (WGS) entry which is preliminary data.</text>
</comment>
<dbReference type="PROSITE" id="PS51695">
    <property type="entry name" value="SEDOLISIN"/>
    <property type="match status" value="1"/>
</dbReference>
<feature type="active site" description="Charge relay system" evidence="8">
    <location>
        <position position="310"/>
    </location>
</feature>
<feature type="binding site" evidence="8">
    <location>
        <position position="604"/>
    </location>
    <ligand>
        <name>Ca(2+)</name>
        <dbReference type="ChEBI" id="CHEBI:29108"/>
    </ligand>
</feature>